<keyword evidence="4" id="KW-1185">Reference proteome</keyword>
<dbReference type="AlphaFoldDB" id="A0A562UU54"/>
<dbReference type="Proteomes" id="UP000320547">
    <property type="component" value="Unassembled WGS sequence"/>
</dbReference>
<organism evidence="3 4">
    <name type="scientific">Altererythrobacter ishigakiensis</name>
    <dbReference type="NCBI Taxonomy" id="476157"/>
    <lineage>
        <taxon>Bacteria</taxon>
        <taxon>Pseudomonadati</taxon>
        <taxon>Pseudomonadota</taxon>
        <taxon>Alphaproteobacteria</taxon>
        <taxon>Sphingomonadales</taxon>
        <taxon>Erythrobacteraceae</taxon>
        <taxon>Altererythrobacter</taxon>
    </lineage>
</organism>
<dbReference type="InterPro" id="IPR001969">
    <property type="entry name" value="Aspartic_peptidase_AS"/>
</dbReference>
<evidence type="ECO:0000313" key="3">
    <source>
        <dbReference type="EMBL" id="TWJ09151.1"/>
    </source>
</evidence>
<proteinExistence type="predicted"/>
<dbReference type="GO" id="GO:0006508">
    <property type="term" value="P:proteolysis"/>
    <property type="evidence" value="ECO:0007669"/>
    <property type="project" value="UniProtKB-KW"/>
</dbReference>
<name>A0A562UU54_9SPHN</name>
<dbReference type="InterPro" id="IPR021109">
    <property type="entry name" value="Peptidase_aspartic_dom_sf"/>
</dbReference>
<dbReference type="CDD" id="cd05483">
    <property type="entry name" value="retropepsin_like_bacteria"/>
    <property type="match status" value="1"/>
</dbReference>
<comment type="caution">
    <text evidence="3">The sequence shown here is derived from an EMBL/GenBank/DDBJ whole genome shotgun (WGS) entry which is preliminary data.</text>
</comment>
<dbReference type="PROSITE" id="PS00141">
    <property type="entry name" value="ASP_PROTEASE"/>
    <property type="match status" value="1"/>
</dbReference>
<dbReference type="InterPro" id="IPR001995">
    <property type="entry name" value="Peptidase_A2_cat"/>
</dbReference>
<sequence>MLGKYVAFAIGVCGFALLIVPSGDNQFATESGQEREVMSVHVDPARQQSSNAWYSGDHTLQREMDGHFYANAYVSGTPIRMMVDTGASVIALTANDASAAGLYWDNSEVRHIGSGASGAVYGVPTNLAEVEIGGMVRHNVDAVIIPDGLEISLLGQSYLAQIGSVEINGSQMVMSGN</sequence>
<feature type="domain" description="Peptidase A2" evidence="2">
    <location>
        <begin position="79"/>
        <end position="158"/>
    </location>
</feature>
<dbReference type="NCBIfam" id="TIGR02281">
    <property type="entry name" value="clan_AA_DTGA"/>
    <property type="match status" value="1"/>
</dbReference>
<dbReference type="GO" id="GO:0004190">
    <property type="term" value="F:aspartic-type endopeptidase activity"/>
    <property type="evidence" value="ECO:0007669"/>
    <property type="project" value="InterPro"/>
</dbReference>
<evidence type="ECO:0000256" key="1">
    <source>
        <dbReference type="ARBA" id="ARBA00022801"/>
    </source>
</evidence>
<dbReference type="SUPFAM" id="SSF50630">
    <property type="entry name" value="Acid proteases"/>
    <property type="match status" value="1"/>
</dbReference>
<evidence type="ECO:0000313" key="4">
    <source>
        <dbReference type="Proteomes" id="UP000320547"/>
    </source>
</evidence>
<dbReference type="RefSeq" id="WP_067601982.1">
    <property type="nucleotide sequence ID" value="NZ_CP015963.1"/>
</dbReference>
<dbReference type="Gene3D" id="2.40.70.10">
    <property type="entry name" value="Acid Proteases"/>
    <property type="match status" value="1"/>
</dbReference>
<dbReference type="InterPro" id="IPR011969">
    <property type="entry name" value="Clan_AA_Asp_peptidase_C"/>
</dbReference>
<dbReference type="STRING" id="476157.GCA_001663155_02578"/>
<dbReference type="OrthoDB" id="7595324at2"/>
<protein>
    <submittedName>
        <fullName evidence="3">Aspartyl protease family protein</fullName>
    </submittedName>
</protein>
<accession>A0A562UU54</accession>
<keyword evidence="3" id="KW-0645">Protease</keyword>
<dbReference type="EMBL" id="VLLK01000001">
    <property type="protein sequence ID" value="TWJ09151.1"/>
    <property type="molecule type" value="Genomic_DNA"/>
</dbReference>
<reference evidence="3 4" key="1">
    <citation type="submission" date="2019-07" db="EMBL/GenBank/DDBJ databases">
        <title>Genomic Encyclopedia of Archaeal and Bacterial Type Strains, Phase II (KMG-II): from individual species to whole genera.</title>
        <authorList>
            <person name="Goeker M."/>
        </authorList>
    </citation>
    <scope>NUCLEOTIDE SEQUENCE [LARGE SCALE GENOMIC DNA]</scope>
    <source>
        <strain evidence="3 4">ATCC BAA-2084</strain>
    </source>
</reference>
<evidence type="ECO:0000259" key="2">
    <source>
        <dbReference type="PROSITE" id="PS50175"/>
    </source>
</evidence>
<dbReference type="InterPro" id="IPR034122">
    <property type="entry name" value="Retropepsin-like_bacterial"/>
</dbReference>
<keyword evidence="1" id="KW-0378">Hydrolase</keyword>
<dbReference type="Pfam" id="PF13975">
    <property type="entry name" value="gag-asp_proteas"/>
    <property type="match status" value="1"/>
</dbReference>
<dbReference type="PROSITE" id="PS50175">
    <property type="entry name" value="ASP_PROT_RETROV"/>
    <property type="match status" value="1"/>
</dbReference>
<gene>
    <name evidence="3" type="ORF">JN10_0775</name>
</gene>